<evidence type="ECO:0000259" key="3">
    <source>
        <dbReference type="PROSITE" id="PS51186"/>
    </source>
</evidence>
<dbReference type="PANTHER" id="PTHR43877">
    <property type="entry name" value="AMINOALKYLPHOSPHONATE N-ACETYLTRANSFERASE-RELATED-RELATED"/>
    <property type="match status" value="1"/>
</dbReference>
<dbReference type="CDD" id="cd04301">
    <property type="entry name" value="NAT_SF"/>
    <property type="match status" value="1"/>
</dbReference>
<feature type="domain" description="N-acetyltransferase" evidence="3">
    <location>
        <begin position="5"/>
        <end position="162"/>
    </location>
</feature>
<evidence type="ECO:0000256" key="2">
    <source>
        <dbReference type="ARBA" id="ARBA00023315"/>
    </source>
</evidence>
<dbReference type="SUPFAM" id="SSF55729">
    <property type="entry name" value="Acyl-CoA N-acyltransferases (Nat)"/>
    <property type="match status" value="1"/>
</dbReference>
<dbReference type="InterPro" id="IPR000182">
    <property type="entry name" value="GNAT_dom"/>
</dbReference>
<protein>
    <submittedName>
        <fullName evidence="4">GNAT family N-acetyltransferase</fullName>
    </submittedName>
</protein>
<reference evidence="4 5" key="1">
    <citation type="submission" date="2019-03" db="EMBL/GenBank/DDBJ databases">
        <title>Genomics of glacier-inhabiting Cryobacterium strains.</title>
        <authorList>
            <person name="Liu Q."/>
            <person name="Xin Y.-H."/>
        </authorList>
    </citation>
    <scope>NUCLEOTIDE SEQUENCE [LARGE SCALE GENOMIC DNA]</scope>
    <source>
        <strain evidence="4 5">Sr47</strain>
    </source>
</reference>
<name>A0A4R8UE90_9MICO</name>
<gene>
    <name evidence="4" type="ORF">E3O23_10375</name>
</gene>
<dbReference type="RefSeq" id="WP_134490756.1">
    <property type="nucleotide sequence ID" value="NZ_SOEZ01000052.1"/>
</dbReference>
<proteinExistence type="predicted"/>
<evidence type="ECO:0000256" key="1">
    <source>
        <dbReference type="ARBA" id="ARBA00022679"/>
    </source>
</evidence>
<dbReference type="GO" id="GO:0016747">
    <property type="term" value="F:acyltransferase activity, transferring groups other than amino-acyl groups"/>
    <property type="evidence" value="ECO:0007669"/>
    <property type="project" value="InterPro"/>
</dbReference>
<dbReference type="Pfam" id="PF00583">
    <property type="entry name" value="Acetyltransf_1"/>
    <property type="match status" value="1"/>
</dbReference>
<comment type="caution">
    <text evidence="4">The sequence shown here is derived from an EMBL/GenBank/DDBJ whole genome shotgun (WGS) entry which is preliminary data.</text>
</comment>
<keyword evidence="5" id="KW-1185">Reference proteome</keyword>
<organism evidence="4 5">
    <name type="scientific">Cryobacterium tagatosivorans</name>
    <dbReference type="NCBI Taxonomy" id="1259199"/>
    <lineage>
        <taxon>Bacteria</taxon>
        <taxon>Bacillati</taxon>
        <taxon>Actinomycetota</taxon>
        <taxon>Actinomycetes</taxon>
        <taxon>Micrococcales</taxon>
        <taxon>Microbacteriaceae</taxon>
        <taxon>Cryobacterium</taxon>
    </lineage>
</organism>
<dbReference type="OrthoDB" id="5243635at2"/>
<dbReference type="InterPro" id="IPR050832">
    <property type="entry name" value="Bact_Acetyltransf"/>
</dbReference>
<sequence length="162" mass="18034">MSMVADIRDARPEDAAALGVAHVQCWRESYSHLLSQPLLDSIRPEDRASRWEQIIASPSDRQWVAELDGEIVGFAGTGPGRDDDAPRELELYAIYVLTAHHGSGAGQDLLDASIGTLPAFLWIATDNPRAEAFYRRNGFEFDGTQKVAPFFGEMLRESRMVR</sequence>
<keyword evidence="2" id="KW-0012">Acyltransferase</keyword>
<dbReference type="InterPro" id="IPR016181">
    <property type="entry name" value="Acyl_CoA_acyltransferase"/>
</dbReference>
<dbReference type="AlphaFoldDB" id="A0A4R8UE90"/>
<evidence type="ECO:0000313" key="5">
    <source>
        <dbReference type="Proteomes" id="UP000297866"/>
    </source>
</evidence>
<evidence type="ECO:0000313" key="4">
    <source>
        <dbReference type="EMBL" id="TFB50126.1"/>
    </source>
</evidence>
<dbReference type="PROSITE" id="PS51186">
    <property type="entry name" value="GNAT"/>
    <property type="match status" value="1"/>
</dbReference>
<accession>A0A4R8UE90</accession>
<dbReference type="EMBL" id="SOEZ01000052">
    <property type="protein sequence ID" value="TFB50126.1"/>
    <property type="molecule type" value="Genomic_DNA"/>
</dbReference>
<dbReference type="Gene3D" id="3.40.630.30">
    <property type="match status" value="1"/>
</dbReference>
<dbReference type="Proteomes" id="UP000297866">
    <property type="component" value="Unassembled WGS sequence"/>
</dbReference>
<keyword evidence="1 4" id="KW-0808">Transferase</keyword>